<evidence type="ECO:0000256" key="6">
    <source>
        <dbReference type="ARBA" id="ARBA00023295"/>
    </source>
</evidence>
<dbReference type="SUPFAM" id="SSF49785">
    <property type="entry name" value="Galactose-binding domain-like"/>
    <property type="match status" value="1"/>
</dbReference>
<proteinExistence type="inferred from homology"/>
<evidence type="ECO:0000256" key="7">
    <source>
        <dbReference type="ARBA" id="ARBA00032230"/>
    </source>
</evidence>
<dbReference type="InterPro" id="IPR036156">
    <property type="entry name" value="Beta-gal/glucu_dom_sf"/>
</dbReference>
<dbReference type="InterPro" id="IPR006101">
    <property type="entry name" value="Glyco_hydro_2"/>
</dbReference>
<dbReference type="GO" id="GO:0016787">
    <property type="term" value="F:hydrolase activity"/>
    <property type="evidence" value="ECO:0007669"/>
    <property type="project" value="UniProtKB-KW"/>
</dbReference>
<feature type="region of interest" description="Disordered" evidence="9">
    <location>
        <begin position="1"/>
        <end position="22"/>
    </location>
</feature>
<reference evidence="11 12" key="1">
    <citation type="journal article" date="2019" name="Int. J. Syst. Evol. Microbiol.">
        <title>The Global Catalogue of Microorganisms (GCM) 10K type strain sequencing project: providing services to taxonomists for standard genome sequencing and annotation.</title>
        <authorList>
            <consortium name="The Broad Institute Genomics Platform"/>
            <consortium name="The Broad Institute Genome Sequencing Center for Infectious Disease"/>
            <person name="Wu L."/>
            <person name="Ma J."/>
        </authorList>
    </citation>
    <scope>NUCLEOTIDE SEQUENCE [LARGE SCALE GENOMIC DNA]</scope>
    <source>
        <strain evidence="11 12">JCM 12662</strain>
    </source>
</reference>
<keyword evidence="12" id="KW-1185">Reference proteome</keyword>
<dbReference type="InterPro" id="IPR032312">
    <property type="entry name" value="LacZ_4"/>
</dbReference>
<dbReference type="Gene3D" id="2.70.98.10">
    <property type="match status" value="1"/>
</dbReference>
<comment type="caution">
    <text evidence="11">The sequence shown here is derived from an EMBL/GenBank/DDBJ whole genome shotgun (WGS) entry which is preliminary data.</text>
</comment>
<dbReference type="EMBL" id="BAAACW010000110">
    <property type="protein sequence ID" value="GAA0365919.1"/>
    <property type="molecule type" value="Genomic_DNA"/>
</dbReference>
<name>A0ABN0XJM4_9LACT</name>
<evidence type="ECO:0000256" key="8">
    <source>
        <dbReference type="RuleBase" id="RU361154"/>
    </source>
</evidence>
<dbReference type="RefSeq" id="WP_343755789.1">
    <property type="nucleotide sequence ID" value="NZ_BAAACW010000110.1"/>
</dbReference>
<dbReference type="InterPro" id="IPR017853">
    <property type="entry name" value="GH"/>
</dbReference>
<dbReference type="Gene3D" id="2.60.40.10">
    <property type="entry name" value="Immunoglobulins"/>
    <property type="match status" value="2"/>
</dbReference>
<dbReference type="PANTHER" id="PTHR46323">
    <property type="entry name" value="BETA-GALACTOSIDASE"/>
    <property type="match status" value="1"/>
</dbReference>
<evidence type="ECO:0000256" key="1">
    <source>
        <dbReference type="ARBA" id="ARBA00001412"/>
    </source>
</evidence>
<evidence type="ECO:0000256" key="3">
    <source>
        <dbReference type="ARBA" id="ARBA00012756"/>
    </source>
</evidence>
<accession>A0ABN0XJM4</accession>
<dbReference type="PANTHER" id="PTHR46323:SF2">
    <property type="entry name" value="BETA-GALACTOSIDASE"/>
    <property type="match status" value="1"/>
</dbReference>
<dbReference type="InterPro" id="IPR023232">
    <property type="entry name" value="Glyco_hydro_2_AS"/>
</dbReference>
<dbReference type="SMART" id="SM01038">
    <property type="entry name" value="Bgal_small_N"/>
    <property type="match status" value="1"/>
</dbReference>
<dbReference type="SUPFAM" id="SSF49303">
    <property type="entry name" value="beta-Galactosidase/glucuronidase domain"/>
    <property type="match status" value="2"/>
</dbReference>
<dbReference type="SUPFAM" id="SSF51445">
    <property type="entry name" value="(Trans)glycosidases"/>
    <property type="match status" value="1"/>
</dbReference>
<keyword evidence="5 8" id="KW-0378">Hydrolase</keyword>
<dbReference type="InterPro" id="IPR004199">
    <property type="entry name" value="B-gal_small/dom_5"/>
</dbReference>
<evidence type="ECO:0000313" key="12">
    <source>
        <dbReference type="Proteomes" id="UP001501166"/>
    </source>
</evidence>
<comment type="similarity">
    <text evidence="2 8">Belongs to the glycosyl hydrolase 2 family.</text>
</comment>
<dbReference type="Pfam" id="PF02929">
    <property type="entry name" value="Bgal_small_N"/>
    <property type="match status" value="1"/>
</dbReference>
<evidence type="ECO:0000313" key="11">
    <source>
        <dbReference type="EMBL" id="GAA0365919.1"/>
    </source>
</evidence>
<dbReference type="Pfam" id="PF16353">
    <property type="entry name" value="LacZ_4"/>
    <property type="match status" value="1"/>
</dbReference>
<keyword evidence="6 8" id="KW-0326">Glycosidase</keyword>
<dbReference type="InterPro" id="IPR006103">
    <property type="entry name" value="Glyco_hydro_2_cat"/>
</dbReference>
<dbReference type="EC" id="3.2.1.23" evidence="3 8"/>
<organism evidence="11 12">
    <name type="scientific">Alkalibacterium iburiense</name>
    <dbReference type="NCBI Taxonomy" id="290589"/>
    <lineage>
        <taxon>Bacteria</taxon>
        <taxon>Bacillati</taxon>
        <taxon>Bacillota</taxon>
        <taxon>Bacilli</taxon>
        <taxon>Lactobacillales</taxon>
        <taxon>Carnobacteriaceae</taxon>
        <taxon>Alkalibacterium</taxon>
    </lineage>
</organism>
<dbReference type="Pfam" id="PF02836">
    <property type="entry name" value="Glyco_hydro_2_C"/>
    <property type="match status" value="1"/>
</dbReference>
<sequence>MQKPQKFSYTPPENGYPEWNNNPEIFELNRREASTTSFPFESIKQAKESAYLDSPFVRSLNGDWQFKWVKQPEQRDKDFFKADYNTESWDTIPVPSHWQFEGYDYPQYTNTTYPWVEHDDIEPPFAPTNYNPVGQYVRTFTLDNEWADSPLFLHFAGVEAVYYVWVNGDLVGYSEDTFTASEFDLSPYVKEGENKLAVEVYRWADTSWLEDQDFWRLSGIFRDVILYRTPLVHIKDFKVQTVLDDEYTDAELRVTTETENLFKVDFKGKVEIELHDEEGEVVVTEQHLVTDDDSVQTFSQTVSNPKKWSAEHPNLYTLFITLKDDNDEVLEVQRSKVGFRTFELKDGLMTINGERIVFKGVNRHEWDAERGRAVTKEDMEKDVILMKQFNINSVRTSHYPNHPYFYELCDRYGLYVIDEMNLESHGTWYYGQKELEDRNVPGSKPIWTANVLDRAKSMYERDKNHPSIIIWSLGNESFGGDNFLKLYDYFKETDPTRLVHYEGVFHYRKSEAASDIESTMYIPPKDVEKYALEATEESKPYIICEFSHAMGNSLGNFYQYTELFDKYPILQGAFIWDWKDQAIARTSEEGKSYLAYGGDFGESPHDGNFSGDGVIFGDGTVSPKLYEVKKSYQNVEFKVSDFTKGKVEISNKNLFDDLSAYTLNWSVEKNGKVIDKGSLESLEIDPLTKETIQLPFNKYEKKSAEDSLYLTLSLVTRKDTLWAEAGHEIAFEQTPVPAVVKLTETENSLSKWEVREEDTLLYVESNNHAYGFAKATGLLTSVKIDGTELLLAAMEPNFWRAYTDNDFGSWFNDKSKVWRNANEHRELDAFEVVKLSHAMKVKTHFIYPELHGLKVSLQFTFEENGEVTVLYNLIPHKPLPDIPEVGVRLALDESYDQLRWLGKGPFETYMDRQTGAKVGLHESTVSEQFIPYLRPQEHGNHVGTKWLEIKNENNIGLKVSGHGDLEFNASEFTFEELEAVDYAYKLSESDKTILRINLAQTGVGGDDSWGQETHPEFRLPGTHPYTFAFSLRMI</sequence>
<dbReference type="PROSITE" id="PS00608">
    <property type="entry name" value="GLYCOSYL_HYDROL_F2_2"/>
    <property type="match status" value="1"/>
</dbReference>
<dbReference type="InterPro" id="IPR023230">
    <property type="entry name" value="Glyco_hydro_2_CS"/>
</dbReference>
<feature type="domain" description="Beta galactosidase small chain/" evidence="10">
    <location>
        <begin position="762"/>
        <end position="1032"/>
    </location>
</feature>
<dbReference type="PRINTS" id="PR00132">
    <property type="entry name" value="GLHYDRLASE2"/>
</dbReference>
<dbReference type="InterPro" id="IPR008979">
    <property type="entry name" value="Galactose-bd-like_sf"/>
</dbReference>
<dbReference type="InterPro" id="IPR006104">
    <property type="entry name" value="Glyco_hydro_2_N"/>
</dbReference>
<protein>
    <recommendedName>
        <fullName evidence="4 8">Beta-galactosidase</fullName>
        <ecNumber evidence="3 8">3.2.1.23</ecNumber>
    </recommendedName>
    <alternativeName>
        <fullName evidence="7 8">Lactase</fullName>
    </alternativeName>
</protein>
<comment type="catalytic activity">
    <reaction evidence="1 8">
        <text>Hydrolysis of terminal non-reducing beta-D-galactose residues in beta-D-galactosides.</text>
        <dbReference type="EC" id="3.2.1.23"/>
    </reaction>
</comment>
<dbReference type="InterPro" id="IPR013783">
    <property type="entry name" value="Ig-like_fold"/>
</dbReference>
<dbReference type="PROSITE" id="PS00719">
    <property type="entry name" value="GLYCOSYL_HYDROL_F2_1"/>
    <property type="match status" value="1"/>
</dbReference>
<dbReference type="InterPro" id="IPR011013">
    <property type="entry name" value="Gal_mutarotase_sf_dom"/>
</dbReference>
<evidence type="ECO:0000256" key="2">
    <source>
        <dbReference type="ARBA" id="ARBA00007401"/>
    </source>
</evidence>
<evidence type="ECO:0000256" key="9">
    <source>
        <dbReference type="SAM" id="MobiDB-lite"/>
    </source>
</evidence>
<dbReference type="InterPro" id="IPR014718">
    <property type="entry name" value="GH-type_carb-bd"/>
</dbReference>
<dbReference type="Gene3D" id="3.20.20.80">
    <property type="entry name" value="Glycosidases"/>
    <property type="match status" value="1"/>
</dbReference>
<dbReference type="SUPFAM" id="SSF74650">
    <property type="entry name" value="Galactose mutarotase-like"/>
    <property type="match status" value="1"/>
</dbReference>
<dbReference type="Pfam" id="PF00703">
    <property type="entry name" value="Glyco_hydro_2"/>
    <property type="match status" value="1"/>
</dbReference>
<dbReference type="InterPro" id="IPR006102">
    <property type="entry name" value="Ig-like_GH2"/>
</dbReference>
<evidence type="ECO:0000256" key="5">
    <source>
        <dbReference type="ARBA" id="ARBA00022801"/>
    </source>
</evidence>
<dbReference type="Pfam" id="PF02837">
    <property type="entry name" value="Glyco_hydro_2_N"/>
    <property type="match status" value="1"/>
</dbReference>
<gene>
    <name evidence="11" type="ORF">GCM10008932_17630</name>
</gene>
<dbReference type="Gene3D" id="2.60.120.260">
    <property type="entry name" value="Galactose-binding domain-like"/>
    <property type="match status" value="1"/>
</dbReference>
<dbReference type="InterPro" id="IPR050347">
    <property type="entry name" value="Bact_Beta-galactosidase"/>
</dbReference>
<evidence type="ECO:0000259" key="10">
    <source>
        <dbReference type="SMART" id="SM01038"/>
    </source>
</evidence>
<evidence type="ECO:0000256" key="4">
    <source>
        <dbReference type="ARBA" id="ARBA00013303"/>
    </source>
</evidence>
<dbReference type="Proteomes" id="UP001501166">
    <property type="component" value="Unassembled WGS sequence"/>
</dbReference>